<dbReference type="Proteomes" id="UP000293874">
    <property type="component" value="Unassembled WGS sequence"/>
</dbReference>
<dbReference type="OrthoDB" id="9794512at2"/>
<proteinExistence type="predicted"/>
<accession>A0A4Q7MPW9</accession>
<dbReference type="Pfam" id="PF12679">
    <property type="entry name" value="ABC2_membrane_2"/>
    <property type="match status" value="1"/>
</dbReference>
<name>A0A4Q7MPW9_9BACT</name>
<dbReference type="RefSeq" id="WP_130541205.1">
    <property type="nucleotide sequence ID" value="NZ_CP042431.1"/>
</dbReference>
<dbReference type="GO" id="GO:0005886">
    <property type="term" value="C:plasma membrane"/>
    <property type="evidence" value="ECO:0007669"/>
    <property type="project" value="UniProtKB-SubCell"/>
</dbReference>
<dbReference type="PANTHER" id="PTHR30294">
    <property type="entry name" value="MEMBRANE COMPONENT OF ABC TRANSPORTER YHHJ-RELATED"/>
    <property type="match status" value="1"/>
</dbReference>
<dbReference type="AlphaFoldDB" id="A0A4Q7MPW9"/>
<evidence type="ECO:0000256" key="3">
    <source>
        <dbReference type="ARBA" id="ARBA00022692"/>
    </source>
</evidence>
<comment type="caution">
    <text evidence="7">The sequence shown here is derived from an EMBL/GenBank/DDBJ whole genome shotgun (WGS) entry which is preliminary data.</text>
</comment>
<evidence type="ECO:0000256" key="1">
    <source>
        <dbReference type="ARBA" id="ARBA00004651"/>
    </source>
</evidence>
<keyword evidence="2" id="KW-1003">Cell membrane</keyword>
<feature type="transmembrane region" description="Helical" evidence="6">
    <location>
        <begin position="235"/>
        <end position="254"/>
    </location>
</feature>
<keyword evidence="8" id="KW-1185">Reference proteome</keyword>
<feature type="transmembrane region" description="Helical" evidence="6">
    <location>
        <begin position="151"/>
        <end position="171"/>
    </location>
</feature>
<evidence type="ECO:0000256" key="6">
    <source>
        <dbReference type="SAM" id="Phobius"/>
    </source>
</evidence>
<evidence type="ECO:0000313" key="7">
    <source>
        <dbReference type="EMBL" id="RZS70725.1"/>
    </source>
</evidence>
<feature type="transmembrane region" description="Helical" evidence="6">
    <location>
        <begin position="183"/>
        <end position="203"/>
    </location>
</feature>
<feature type="transmembrane region" description="Helical" evidence="6">
    <location>
        <begin position="266"/>
        <end position="284"/>
    </location>
</feature>
<protein>
    <submittedName>
        <fullName evidence="7">ABC-2 type transport system permease protein</fullName>
    </submittedName>
</protein>
<keyword evidence="3 6" id="KW-0812">Transmembrane</keyword>
<feature type="transmembrane region" description="Helical" evidence="6">
    <location>
        <begin position="74"/>
        <end position="95"/>
    </location>
</feature>
<sequence length="772" mass="87832">MKTILRISRAELRNLFYSPVAWFLAVVFMVQCAFFYNRIVYAWARMQELGMKTAKFKGFDLSLTKSMFLNPDGMFVNAMSNLYLFIPLLTMGLLSREVNSGSIKLLYSSPIKTRQIVFGKYLAMMVFNLVLITIIGFFMVSAGFNIKSVDYGLLIAASIGFYLLVCAYAAIGLFMSSLTNYQIVSAIGTFIIVLVLSRIGGLWQKFDFVRDLTYFLSISGRAEKMLYGLITTKDLFYFFAVICMFLGFTLLKLRSVREVKPWYIKAARYSGITVVVLLLGYITSRPALIGYWDTTDSQANTIHPRVQKIVKGLGKEPLEVTLYTNLMGKNGSLGLPENRNNYLSELWEYYVRFKPDIEFKYEYYYDAKPDHYLFRAFPGKNIHEIAKELAKSMDLNLSHFRTPEQMKQIIDLEDEDYGLVMQLKYKGRTTFLRTFTDNPWPGEEHVAAAMARLQFPKMPTILFTTGNLERDPNIMGERGYSISTTAKPQRVSLINNGIDIDTINLEYKDIPYDSMNIAALVLADPKTELSETVKKKIQDYIGKGGNFMVLGEPRKEDIVNPVLKPLGVQFEKGVMVQLSKHNAPDMIIPFLTNTATDLAEEVMLLKLKSKQFDSLFIRSETVLPVTTLDSSAFTVKPITIAMPDVWLKKGVLVRDSVPPVYTATEGDFKNDAFHTTVGLTRKINNKEQRIIVAGDADFISNKFLGGDYFGRALYSWLDNNEYPVYSPRPIYKDNLFLITPETADLLITINTWIIPAILAIIGTVIIIRRKRK</sequence>
<feature type="transmembrane region" description="Helical" evidence="6">
    <location>
        <begin position="20"/>
        <end position="44"/>
    </location>
</feature>
<comment type="subcellular location">
    <subcellularLocation>
        <location evidence="1">Cell membrane</location>
        <topology evidence="1">Multi-pass membrane protein</topology>
    </subcellularLocation>
</comment>
<dbReference type="GO" id="GO:0140359">
    <property type="term" value="F:ABC-type transporter activity"/>
    <property type="evidence" value="ECO:0007669"/>
    <property type="project" value="InterPro"/>
</dbReference>
<evidence type="ECO:0000313" key="8">
    <source>
        <dbReference type="Proteomes" id="UP000293874"/>
    </source>
</evidence>
<organism evidence="7 8">
    <name type="scientific">Pseudobacter ginsenosidimutans</name>
    <dbReference type="NCBI Taxonomy" id="661488"/>
    <lineage>
        <taxon>Bacteria</taxon>
        <taxon>Pseudomonadati</taxon>
        <taxon>Bacteroidota</taxon>
        <taxon>Chitinophagia</taxon>
        <taxon>Chitinophagales</taxon>
        <taxon>Chitinophagaceae</taxon>
        <taxon>Pseudobacter</taxon>
    </lineage>
</organism>
<evidence type="ECO:0000256" key="5">
    <source>
        <dbReference type="ARBA" id="ARBA00023136"/>
    </source>
</evidence>
<keyword evidence="5 6" id="KW-0472">Membrane</keyword>
<gene>
    <name evidence="7" type="ORF">EV199_2618</name>
</gene>
<dbReference type="InterPro" id="IPR051449">
    <property type="entry name" value="ABC-2_transporter_component"/>
</dbReference>
<feature type="transmembrane region" description="Helical" evidence="6">
    <location>
        <begin position="745"/>
        <end position="767"/>
    </location>
</feature>
<dbReference type="EMBL" id="SGXA01000002">
    <property type="protein sequence ID" value="RZS70725.1"/>
    <property type="molecule type" value="Genomic_DNA"/>
</dbReference>
<keyword evidence="4 6" id="KW-1133">Transmembrane helix</keyword>
<reference evidence="7 8" key="1">
    <citation type="submission" date="2019-02" db="EMBL/GenBank/DDBJ databases">
        <title>Genomic Encyclopedia of Type Strains, Phase IV (KMG-IV): sequencing the most valuable type-strain genomes for metagenomic binning, comparative biology and taxonomic classification.</title>
        <authorList>
            <person name="Goeker M."/>
        </authorList>
    </citation>
    <scope>NUCLEOTIDE SEQUENCE [LARGE SCALE GENOMIC DNA]</scope>
    <source>
        <strain evidence="7 8">DSM 18116</strain>
    </source>
</reference>
<evidence type="ECO:0000256" key="2">
    <source>
        <dbReference type="ARBA" id="ARBA00022475"/>
    </source>
</evidence>
<feature type="transmembrane region" description="Helical" evidence="6">
    <location>
        <begin position="116"/>
        <end position="139"/>
    </location>
</feature>
<dbReference type="PANTHER" id="PTHR30294:SF29">
    <property type="entry name" value="MULTIDRUG ABC TRANSPORTER PERMEASE YBHS-RELATED"/>
    <property type="match status" value="1"/>
</dbReference>
<evidence type="ECO:0000256" key="4">
    <source>
        <dbReference type="ARBA" id="ARBA00022989"/>
    </source>
</evidence>